<keyword evidence="3" id="KW-0677">Repeat</keyword>
<evidence type="ECO:0000256" key="4">
    <source>
        <dbReference type="SAM" id="Phobius"/>
    </source>
</evidence>
<accession>A0A7R9BKS4</accession>
<keyword evidence="4" id="KW-0812">Transmembrane</keyword>
<evidence type="ECO:0008006" key="8">
    <source>
        <dbReference type="Google" id="ProtNLM"/>
    </source>
</evidence>
<keyword evidence="7" id="KW-1185">Reference proteome</keyword>
<dbReference type="OrthoDB" id="8861968at2759"/>
<dbReference type="PANTHER" id="PTHR24364">
    <property type="entry name" value="LP06937P"/>
    <property type="match status" value="1"/>
</dbReference>
<dbReference type="Pfam" id="PF13855">
    <property type="entry name" value="LRR_8"/>
    <property type="match status" value="1"/>
</dbReference>
<gene>
    <name evidence="6" type="ORF">NMOB1V02_LOCUS4890</name>
</gene>
<dbReference type="SMART" id="SM00369">
    <property type="entry name" value="LRR_TYP"/>
    <property type="match status" value="4"/>
</dbReference>
<dbReference type="EMBL" id="OA882847">
    <property type="protein sequence ID" value="CAD7277151.1"/>
    <property type="molecule type" value="Genomic_DNA"/>
</dbReference>
<dbReference type="InterPro" id="IPR032675">
    <property type="entry name" value="LRR_dom_sf"/>
</dbReference>
<keyword evidence="1" id="KW-0433">Leucine-rich repeat</keyword>
<sequence>MVAPVVRRFRPVEVISCVAILSILVDGAVDVTGCPTEFLGRCTCRRDKYEDRIQFITNCTNTRFTDVSLLEQIPPETEVLIFTGNTLHDLPANVFGLEENNLTVVDLSDNRIRTIKGQTFHHVSDVYRLILNSNDIEITNGNEHKRLFSNFEVLRELHLTNAFNDRVNSTVALMSLERIFRGSELTHLRRLHLEDNEIDSVGNPNIFCELPNVEQILLSYNRIFSFPFNISCLKKLRFLDLEFNNIQTLDQTTLILFDQIPELTVDLKGNPFVCDSYLSDMLTWMKKTPVYLRQRTDYVCKEGRPSSNIGLALDDVKETEATSYMVIKTTSGSDTFWTVFLTLFVVSILLGSAYAYRRRKAILNKLAPEWRNLVSKLYYTSLVEPEPTPEAL</sequence>
<dbReference type="Proteomes" id="UP000678499">
    <property type="component" value="Unassembled WGS sequence"/>
</dbReference>
<dbReference type="InterPro" id="IPR001611">
    <property type="entry name" value="Leu-rich_rpt"/>
</dbReference>
<dbReference type="InterPro" id="IPR052286">
    <property type="entry name" value="Wnt_signaling_inhibitor"/>
</dbReference>
<dbReference type="SUPFAM" id="SSF52058">
    <property type="entry name" value="L domain-like"/>
    <property type="match status" value="1"/>
</dbReference>
<dbReference type="EMBL" id="CAJPEX010000810">
    <property type="protein sequence ID" value="CAG0917303.1"/>
    <property type="molecule type" value="Genomic_DNA"/>
</dbReference>
<proteinExistence type="predicted"/>
<evidence type="ECO:0000256" key="5">
    <source>
        <dbReference type="SAM" id="SignalP"/>
    </source>
</evidence>
<dbReference type="Gene3D" id="3.80.10.10">
    <property type="entry name" value="Ribonuclease Inhibitor"/>
    <property type="match status" value="1"/>
</dbReference>
<feature type="signal peptide" evidence="5">
    <location>
        <begin position="1"/>
        <end position="27"/>
    </location>
</feature>
<evidence type="ECO:0000313" key="7">
    <source>
        <dbReference type="Proteomes" id="UP000678499"/>
    </source>
</evidence>
<feature type="chain" id="PRO_5036210090" description="Trophoblast glycoprotein" evidence="5">
    <location>
        <begin position="28"/>
        <end position="392"/>
    </location>
</feature>
<protein>
    <recommendedName>
        <fullName evidence="8">Trophoblast glycoprotein</fullName>
    </recommendedName>
</protein>
<dbReference type="GO" id="GO:0016020">
    <property type="term" value="C:membrane"/>
    <property type="evidence" value="ECO:0007669"/>
    <property type="project" value="TreeGrafter"/>
</dbReference>
<keyword evidence="4" id="KW-0472">Membrane</keyword>
<reference evidence="6" key="1">
    <citation type="submission" date="2020-11" db="EMBL/GenBank/DDBJ databases">
        <authorList>
            <person name="Tran Van P."/>
        </authorList>
    </citation>
    <scope>NUCLEOTIDE SEQUENCE</scope>
</reference>
<dbReference type="PROSITE" id="PS51450">
    <property type="entry name" value="LRR"/>
    <property type="match status" value="1"/>
</dbReference>
<dbReference type="PANTHER" id="PTHR24364:SF18">
    <property type="entry name" value="LP06937P"/>
    <property type="match status" value="1"/>
</dbReference>
<evidence type="ECO:0000313" key="6">
    <source>
        <dbReference type="EMBL" id="CAD7277151.1"/>
    </source>
</evidence>
<dbReference type="AlphaFoldDB" id="A0A7R9BKS4"/>
<evidence type="ECO:0000256" key="2">
    <source>
        <dbReference type="ARBA" id="ARBA00022729"/>
    </source>
</evidence>
<organism evidence="6">
    <name type="scientific">Notodromas monacha</name>
    <dbReference type="NCBI Taxonomy" id="399045"/>
    <lineage>
        <taxon>Eukaryota</taxon>
        <taxon>Metazoa</taxon>
        <taxon>Ecdysozoa</taxon>
        <taxon>Arthropoda</taxon>
        <taxon>Crustacea</taxon>
        <taxon>Oligostraca</taxon>
        <taxon>Ostracoda</taxon>
        <taxon>Podocopa</taxon>
        <taxon>Podocopida</taxon>
        <taxon>Cypridocopina</taxon>
        <taxon>Cypridoidea</taxon>
        <taxon>Cyprididae</taxon>
        <taxon>Notodromas</taxon>
    </lineage>
</organism>
<keyword evidence="4" id="KW-1133">Transmembrane helix</keyword>
<evidence type="ECO:0000256" key="1">
    <source>
        <dbReference type="ARBA" id="ARBA00022614"/>
    </source>
</evidence>
<evidence type="ECO:0000256" key="3">
    <source>
        <dbReference type="ARBA" id="ARBA00022737"/>
    </source>
</evidence>
<keyword evidence="2 5" id="KW-0732">Signal</keyword>
<name>A0A7R9BKS4_9CRUS</name>
<feature type="transmembrane region" description="Helical" evidence="4">
    <location>
        <begin position="336"/>
        <end position="356"/>
    </location>
</feature>
<dbReference type="InterPro" id="IPR003591">
    <property type="entry name" value="Leu-rich_rpt_typical-subtyp"/>
</dbReference>